<feature type="active site" evidence="5">
    <location>
        <position position="219"/>
    </location>
</feature>
<dbReference type="PIRSF" id="PIRSF036492">
    <property type="entry name" value="ALDH"/>
    <property type="match status" value="1"/>
</dbReference>
<evidence type="ECO:0000259" key="7">
    <source>
        <dbReference type="Pfam" id="PF00171"/>
    </source>
</evidence>
<accession>A0ABY4T2W6</accession>
<dbReference type="PANTHER" id="PTHR43570">
    <property type="entry name" value="ALDEHYDE DEHYDROGENASE"/>
    <property type="match status" value="1"/>
</dbReference>
<dbReference type="InterPro" id="IPR016160">
    <property type="entry name" value="Ald_DH_CS_CYS"/>
</dbReference>
<dbReference type="PROSITE" id="PS00687">
    <property type="entry name" value="ALDEHYDE_DEHYDR_GLU"/>
    <property type="match status" value="1"/>
</dbReference>
<dbReference type="Gene3D" id="3.40.309.10">
    <property type="entry name" value="Aldehyde Dehydrogenase, Chain A, domain 2"/>
    <property type="match status" value="1"/>
</dbReference>
<feature type="domain" description="Aldehyde dehydrogenase" evidence="7">
    <location>
        <begin position="28"/>
        <end position="443"/>
    </location>
</feature>
<evidence type="ECO:0000256" key="4">
    <source>
        <dbReference type="PIRNR" id="PIRNR036492"/>
    </source>
</evidence>
<dbReference type="RefSeq" id="WP_250338983.1">
    <property type="nucleotide sequence ID" value="NZ_CP063231.1"/>
</dbReference>
<dbReference type="PANTHER" id="PTHR43570:SF20">
    <property type="entry name" value="ALDEHYDE DEHYDROGENASE ALDX-RELATED"/>
    <property type="match status" value="1"/>
</dbReference>
<evidence type="ECO:0000256" key="5">
    <source>
        <dbReference type="PROSITE-ProRule" id="PRU10007"/>
    </source>
</evidence>
<sequence length="473" mass="51338">MPQRYSGGMRDILDRQKLAQLNDGSPSAALRIDRLDRAIGLLVDHAADIADALREDFGHRPIVASMVTDVAASIEPLKHARRHVRQWMRREPRKVSPGALAWLGARAWIDYQPKGVVGLISPWNFPFNLTFAPLAGILAAGNRAMIKPSEFTPRSSALMQRLIAGAFDETEVAVFTGDADVGAAFAALPFDHLIFTGATSVARHILRAAADNLVPVTLELGGKSPAIVGRDADLDLAARRLMFGKALNAGQVCVAPDYVLVERSKVDALIGALKNATVAMFPTFDGNADYAAIVNARHFDRLCGYLDDAEAKGAVRHPLHVQSGRADERRLVPTVLTGVNDGMAVMQEEIFGPILPIVPYDAIDDAIAYVNAHPRPLSLYYFGDDRVESERVLSRVVAGGVTLNDTIVHLTMDDLPFGGIGPSGMGAYHGVDGFRTFSHARAVYRQSRFDVTALLRPPYGAAIKRLLALKIRR</sequence>
<evidence type="ECO:0000256" key="6">
    <source>
        <dbReference type="RuleBase" id="RU003345"/>
    </source>
</evidence>
<dbReference type="EMBL" id="CP063231">
    <property type="protein sequence ID" value="URL58252.1"/>
    <property type="molecule type" value="Genomic_DNA"/>
</dbReference>
<dbReference type="InterPro" id="IPR015590">
    <property type="entry name" value="Aldehyde_DH_dom"/>
</dbReference>
<evidence type="ECO:0000313" key="9">
    <source>
        <dbReference type="Proteomes" id="UP001056681"/>
    </source>
</evidence>
<keyword evidence="2 4" id="KW-0560">Oxidoreductase</keyword>
<protein>
    <recommendedName>
        <fullName evidence="4">Aldehyde dehydrogenase</fullName>
    </recommendedName>
</protein>
<keyword evidence="9" id="KW-1185">Reference proteome</keyword>
<proteinExistence type="inferred from homology"/>
<keyword evidence="3" id="KW-0520">NAD</keyword>
<dbReference type="Gene3D" id="3.40.605.10">
    <property type="entry name" value="Aldehyde Dehydrogenase, Chain A, domain 1"/>
    <property type="match status" value="1"/>
</dbReference>
<evidence type="ECO:0000256" key="3">
    <source>
        <dbReference type="ARBA" id="ARBA00023027"/>
    </source>
</evidence>
<dbReference type="InterPro" id="IPR016161">
    <property type="entry name" value="Ald_DH/histidinol_DH"/>
</dbReference>
<evidence type="ECO:0000256" key="1">
    <source>
        <dbReference type="ARBA" id="ARBA00009986"/>
    </source>
</evidence>
<name>A0ABY4T2W6_9GAMM</name>
<dbReference type="CDD" id="cd07133">
    <property type="entry name" value="ALDH_CALDH_CalB"/>
    <property type="match status" value="1"/>
</dbReference>
<dbReference type="Proteomes" id="UP001056681">
    <property type="component" value="Chromosome"/>
</dbReference>
<evidence type="ECO:0000256" key="2">
    <source>
        <dbReference type="ARBA" id="ARBA00023002"/>
    </source>
</evidence>
<dbReference type="SUPFAM" id="SSF53720">
    <property type="entry name" value="ALDH-like"/>
    <property type="match status" value="1"/>
</dbReference>
<dbReference type="InterPro" id="IPR029510">
    <property type="entry name" value="Ald_DH_CS_GLU"/>
</dbReference>
<dbReference type="InterPro" id="IPR012394">
    <property type="entry name" value="Aldehyde_DH_NAD(P)"/>
</dbReference>
<reference evidence="8" key="1">
    <citation type="submission" date="2020-10" db="EMBL/GenBank/DDBJ databases">
        <title>Whole-genome sequence of Luteibacter sp. EIF3.</title>
        <authorList>
            <person name="Friedrich I."/>
            <person name="Hertel R."/>
            <person name="Daniel R."/>
        </authorList>
    </citation>
    <scope>NUCLEOTIDE SEQUENCE</scope>
    <source>
        <strain evidence="8">EIF3</strain>
    </source>
</reference>
<comment type="similarity">
    <text evidence="1 4 6">Belongs to the aldehyde dehydrogenase family.</text>
</comment>
<organism evidence="8 9">
    <name type="scientific">Luteibacter flocculans</name>
    <dbReference type="NCBI Taxonomy" id="2780091"/>
    <lineage>
        <taxon>Bacteria</taxon>
        <taxon>Pseudomonadati</taxon>
        <taxon>Pseudomonadota</taxon>
        <taxon>Gammaproteobacteria</taxon>
        <taxon>Lysobacterales</taxon>
        <taxon>Rhodanobacteraceae</taxon>
        <taxon>Luteibacter</taxon>
    </lineage>
</organism>
<dbReference type="Pfam" id="PF00171">
    <property type="entry name" value="Aldedh"/>
    <property type="match status" value="1"/>
</dbReference>
<dbReference type="InterPro" id="IPR016162">
    <property type="entry name" value="Ald_DH_N"/>
</dbReference>
<evidence type="ECO:0000313" key="8">
    <source>
        <dbReference type="EMBL" id="URL58252.1"/>
    </source>
</evidence>
<dbReference type="InterPro" id="IPR016163">
    <property type="entry name" value="Ald_DH_C"/>
</dbReference>
<dbReference type="PROSITE" id="PS00070">
    <property type="entry name" value="ALDEHYDE_DEHYDR_CYS"/>
    <property type="match status" value="1"/>
</dbReference>
<gene>
    <name evidence="8" type="ORF">IM816_16915</name>
</gene>